<dbReference type="EMBL" id="JAINUG010000126">
    <property type="protein sequence ID" value="KAJ8394478.1"/>
    <property type="molecule type" value="Genomic_DNA"/>
</dbReference>
<reference evidence="1" key="1">
    <citation type="journal article" date="2023" name="Science">
        <title>Genome structures resolve the early diversification of teleost fishes.</title>
        <authorList>
            <person name="Parey E."/>
            <person name="Louis A."/>
            <person name="Montfort J."/>
            <person name="Bouchez O."/>
            <person name="Roques C."/>
            <person name="Iampietro C."/>
            <person name="Lluch J."/>
            <person name="Castinel A."/>
            <person name="Donnadieu C."/>
            <person name="Desvignes T."/>
            <person name="Floi Bucao C."/>
            <person name="Jouanno E."/>
            <person name="Wen M."/>
            <person name="Mejri S."/>
            <person name="Dirks R."/>
            <person name="Jansen H."/>
            <person name="Henkel C."/>
            <person name="Chen W.J."/>
            <person name="Zahm M."/>
            <person name="Cabau C."/>
            <person name="Klopp C."/>
            <person name="Thompson A.W."/>
            <person name="Robinson-Rechavi M."/>
            <person name="Braasch I."/>
            <person name="Lecointre G."/>
            <person name="Bobe J."/>
            <person name="Postlethwait J.H."/>
            <person name="Berthelot C."/>
            <person name="Roest Crollius H."/>
            <person name="Guiguen Y."/>
        </authorList>
    </citation>
    <scope>NUCLEOTIDE SEQUENCE</scope>
    <source>
        <strain evidence="1">NC1722</strain>
    </source>
</reference>
<proteinExistence type="predicted"/>
<name>A0AAD7S214_9TELE</name>
<evidence type="ECO:0000313" key="2">
    <source>
        <dbReference type="Proteomes" id="UP001221898"/>
    </source>
</evidence>
<sequence length="94" mass="10408">MVGGGLRPPERFEVVSYQARGSAMHTLVHRKLTVCLFELSSPPTDTRTGSPTPLGPMHMLLESSAVSAANWIPRCINWLCHRGTWFGEGRGHHK</sequence>
<protein>
    <submittedName>
        <fullName evidence="1">Uncharacterized protein</fullName>
    </submittedName>
</protein>
<dbReference type="Proteomes" id="UP001221898">
    <property type="component" value="Unassembled WGS sequence"/>
</dbReference>
<gene>
    <name evidence="1" type="ORF">AAFF_G00046890</name>
</gene>
<dbReference type="AlphaFoldDB" id="A0AAD7S214"/>
<evidence type="ECO:0000313" key="1">
    <source>
        <dbReference type="EMBL" id="KAJ8394478.1"/>
    </source>
</evidence>
<accession>A0AAD7S214</accession>
<comment type="caution">
    <text evidence="1">The sequence shown here is derived from an EMBL/GenBank/DDBJ whole genome shotgun (WGS) entry which is preliminary data.</text>
</comment>
<keyword evidence="2" id="KW-1185">Reference proteome</keyword>
<organism evidence="1 2">
    <name type="scientific">Aldrovandia affinis</name>
    <dbReference type="NCBI Taxonomy" id="143900"/>
    <lineage>
        <taxon>Eukaryota</taxon>
        <taxon>Metazoa</taxon>
        <taxon>Chordata</taxon>
        <taxon>Craniata</taxon>
        <taxon>Vertebrata</taxon>
        <taxon>Euteleostomi</taxon>
        <taxon>Actinopterygii</taxon>
        <taxon>Neopterygii</taxon>
        <taxon>Teleostei</taxon>
        <taxon>Notacanthiformes</taxon>
        <taxon>Halosauridae</taxon>
        <taxon>Aldrovandia</taxon>
    </lineage>
</organism>